<dbReference type="AlphaFoldDB" id="A0AAV7B7D7"/>
<evidence type="ECO:0000259" key="2">
    <source>
        <dbReference type="Pfam" id="PF25342"/>
    </source>
</evidence>
<feature type="domain" description="PLOD1-3-like GT" evidence="2">
    <location>
        <begin position="22"/>
        <end position="257"/>
    </location>
</feature>
<evidence type="ECO:0000256" key="1">
    <source>
        <dbReference type="SAM" id="SignalP"/>
    </source>
</evidence>
<protein>
    <recommendedName>
        <fullName evidence="2">PLOD1-3-like GT domain-containing protein</fullName>
    </recommendedName>
</protein>
<keyword evidence="1" id="KW-0732">Signal</keyword>
<evidence type="ECO:0000313" key="3">
    <source>
        <dbReference type="EMBL" id="KAG8568409.1"/>
    </source>
</evidence>
<sequence>MLLRLLTPLLLSCVALGAQDSADNLLVLTVATEETDGFRRFQRSAQCFNYKVKILGQEEEWHGDGQKVRLLKAALEQYADNEDLVILFTESYDVVLASGPAELLKKFKQAKSKVVFSAEAVAYPERRLEPKYPYVSEGKRFLGSGAFIGYASHLHKLVAEWDGDDETSDQLFYTKIFLDPVKREKVNITLDHRCRIFQNIHGSEGDVVLKFENGRVRARNMVYDTLPVLINGKGPSKLLLNYLGNYVPRVWTFETGCVICDEGLRSLSGLKTDDSFPLVVVGIFIEQPTPFVSEFFKRLSNLQYPKKRIQLYIANHETHHQKHVEKFLQVHSLEYNNVKYVGPEEALSNFAEARNAGMDICRQNPECEYYFSIDVQVVLKNSSVLRTLIEQNKSILAPMVSRNQDLWSNFWGALSSDGFYARSEDYIDIVQRQRM</sequence>
<feature type="chain" id="PRO_5043731247" description="PLOD1-3-like GT domain-containing protein" evidence="1">
    <location>
        <begin position="18"/>
        <end position="435"/>
    </location>
</feature>
<dbReference type="InterPro" id="IPR057589">
    <property type="entry name" value="GT_PLOD"/>
</dbReference>
<name>A0AAV7B7D7_ENGPU</name>
<organism evidence="3 4">
    <name type="scientific">Engystomops pustulosus</name>
    <name type="common">Tungara frog</name>
    <name type="synonym">Physalaemus pustulosus</name>
    <dbReference type="NCBI Taxonomy" id="76066"/>
    <lineage>
        <taxon>Eukaryota</taxon>
        <taxon>Metazoa</taxon>
        <taxon>Chordata</taxon>
        <taxon>Craniata</taxon>
        <taxon>Vertebrata</taxon>
        <taxon>Euteleostomi</taxon>
        <taxon>Amphibia</taxon>
        <taxon>Batrachia</taxon>
        <taxon>Anura</taxon>
        <taxon>Neobatrachia</taxon>
        <taxon>Hyloidea</taxon>
        <taxon>Leptodactylidae</taxon>
        <taxon>Leiuperinae</taxon>
        <taxon>Engystomops</taxon>
    </lineage>
</organism>
<keyword evidence="4" id="KW-1185">Reference proteome</keyword>
<dbReference type="GO" id="GO:0005783">
    <property type="term" value="C:endoplasmic reticulum"/>
    <property type="evidence" value="ECO:0007669"/>
    <property type="project" value="TreeGrafter"/>
</dbReference>
<comment type="caution">
    <text evidence="3">The sequence shown here is derived from an EMBL/GenBank/DDBJ whole genome shotgun (WGS) entry which is preliminary data.</text>
</comment>
<dbReference type="InterPro" id="IPR029044">
    <property type="entry name" value="Nucleotide-diphossugar_trans"/>
</dbReference>
<gene>
    <name evidence="3" type="ORF">GDO81_013986</name>
</gene>
<dbReference type="Pfam" id="PF25342">
    <property type="entry name" value="GT_PLOD"/>
    <property type="match status" value="1"/>
</dbReference>
<dbReference type="Proteomes" id="UP000824782">
    <property type="component" value="Unassembled WGS sequence"/>
</dbReference>
<accession>A0AAV7B7D7</accession>
<proteinExistence type="predicted"/>
<dbReference type="EMBL" id="WNYA01000006">
    <property type="protein sequence ID" value="KAG8568409.1"/>
    <property type="molecule type" value="Genomic_DNA"/>
</dbReference>
<dbReference type="PANTHER" id="PTHR10730">
    <property type="entry name" value="PROCOLLAGEN-LYSINE,2-OXOGLUTARATE 5-DIOXYGENASE/GLYCOSYLTRANSFERASE 25 FAMILY MEMBER"/>
    <property type="match status" value="1"/>
</dbReference>
<feature type="signal peptide" evidence="1">
    <location>
        <begin position="1"/>
        <end position="17"/>
    </location>
</feature>
<evidence type="ECO:0000313" key="4">
    <source>
        <dbReference type="Proteomes" id="UP000824782"/>
    </source>
</evidence>
<dbReference type="PANTHER" id="PTHR10730:SF5">
    <property type="entry name" value="PROCOLLAGEN-LYSINE,2-OXOGLUTARATE 5-DIOXYGENASE 1"/>
    <property type="match status" value="1"/>
</dbReference>
<dbReference type="InterPro" id="IPR050757">
    <property type="entry name" value="Collagen_mod_GT25"/>
</dbReference>
<reference evidence="3" key="1">
    <citation type="thesis" date="2020" institute="ProQuest LLC" country="789 East Eisenhower Parkway, Ann Arbor, MI, USA">
        <title>Comparative Genomics and Chromosome Evolution.</title>
        <authorList>
            <person name="Mudd A.B."/>
        </authorList>
    </citation>
    <scope>NUCLEOTIDE SEQUENCE</scope>
    <source>
        <strain evidence="3">237g6f4</strain>
        <tissue evidence="3">Blood</tissue>
    </source>
</reference>
<dbReference type="Gene3D" id="3.90.550.10">
    <property type="entry name" value="Spore Coat Polysaccharide Biosynthesis Protein SpsA, Chain A"/>
    <property type="match status" value="1"/>
</dbReference>
<dbReference type="GO" id="GO:0008475">
    <property type="term" value="F:procollagen-lysine 5-dioxygenase activity"/>
    <property type="evidence" value="ECO:0007669"/>
    <property type="project" value="TreeGrafter"/>
</dbReference>